<evidence type="ECO:0000256" key="2">
    <source>
        <dbReference type="SAM" id="SignalP"/>
    </source>
</evidence>
<feature type="signal peptide" evidence="2">
    <location>
        <begin position="1"/>
        <end position="19"/>
    </location>
</feature>
<accession>A0A1E1XPT5</accession>
<dbReference type="EMBL" id="GFAA01002375">
    <property type="protein sequence ID" value="JAU01060.1"/>
    <property type="molecule type" value="mRNA"/>
</dbReference>
<name>A0A1E1XPT5_AMBSC</name>
<feature type="compositionally biased region" description="Polar residues" evidence="1">
    <location>
        <begin position="166"/>
        <end position="185"/>
    </location>
</feature>
<keyword evidence="2" id="KW-0732">Signal</keyword>
<dbReference type="AlphaFoldDB" id="A0A1E1XPT5"/>
<evidence type="ECO:0000256" key="1">
    <source>
        <dbReference type="SAM" id="MobiDB-lite"/>
    </source>
</evidence>
<reference evidence="3" key="1">
    <citation type="submission" date="2016-09" db="EMBL/GenBank/DDBJ databases">
        <authorList>
            <person name="Capua I."/>
            <person name="De Benedictis P."/>
            <person name="Joannis T."/>
            <person name="Lombin L.H."/>
            <person name="Cattoli G."/>
        </authorList>
    </citation>
    <scope>NUCLEOTIDE SEQUENCE</scope>
</reference>
<feature type="non-terminal residue" evidence="3">
    <location>
        <position position="298"/>
    </location>
</feature>
<evidence type="ECO:0000313" key="3">
    <source>
        <dbReference type="EMBL" id="JAU01060.1"/>
    </source>
</evidence>
<reference evidence="3" key="2">
    <citation type="journal article" date="2017" name="Front. Cell. Infect. Microbiol.">
        <title>Analysis of the Salivary Gland Transcriptome of Unfed and Partially Fed Amblyomma sculptum Ticks and Descriptive Proteome of the Saliva.</title>
        <authorList>
            <person name="Esteves E."/>
            <person name="Maruyama S.R."/>
            <person name="Kawahara R."/>
            <person name="Fujita A."/>
            <person name="Martins L.A."/>
            <person name="Righi A.A."/>
            <person name="Costa F.B."/>
            <person name="Palmisano G."/>
            <person name="Labruna M.B."/>
            <person name="Sa-Nunes A."/>
            <person name="Ribeiro J.M.C."/>
            <person name="Fogaca A.C."/>
        </authorList>
    </citation>
    <scope>NUCLEOTIDE SEQUENCE</scope>
</reference>
<sequence length="298" mass="33027">MSIWLTYLYISCWFCLVCAFHKLSQALIFQMFAVVRFLNDSSVEVVPLNWINGRDCLWPLSYRASRTLKAVKQREVPDTTYKAFEVVVLSIEDTYERARQKLAKAQDTDDLATSSDQDKGRGKRRKRVLGCSSDSDSEDGISDLPSPPFRQQSPPLAFVEERGSEVATQSPPSHQGHSVPVQSPVETPPGSGQDVLVPCSAQDTSLLVLRELCVLKKEVRAIKKMLSVKEVHQGCADNIIAMLPLRTEQDVVEVEKKLEASQALLTEMVSQLASTGGNNPHSATARILARLLTNELGQ</sequence>
<proteinExistence type="evidence at transcript level"/>
<organism evidence="3">
    <name type="scientific">Amblyomma sculptum</name>
    <name type="common">Tick</name>
    <dbReference type="NCBI Taxonomy" id="1581419"/>
    <lineage>
        <taxon>Eukaryota</taxon>
        <taxon>Metazoa</taxon>
        <taxon>Ecdysozoa</taxon>
        <taxon>Arthropoda</taxon>
        <taxon>Chelicerata</taxon>
        <taxon>Arachnida</taxon>
        <taxon>Acari</taxon>
        <taxon>Parasitiformes</taxon>
        <taxon>Ixodida</taxon>
        <taxon>Ixodoidea</taxon>
        <taxon>Ixodidae</taxon>
        <taxon>Amblyomminae</taxon>
        <taxon>Amblyomma</taxon>
    </lineage>
</organism>
<dbReference type="PANTHER" id="PTHR34153:SF2">
    <property type="entry name" value="SI:CH211-262H13.3-RELATED"/>
    <property type="match status" value="1"/>
</dbReference>
<feature type="chain" id="PRO_5009116302" evidence="2">
    <location>
        <begin position="20"/>
        <end position="298"/>
    </location>
</feature>
<dbReference type="PANTHER" id="PTHR34153">
    <property type="entry name" value="SI:CH211-262H13.3-RELATED-RELATED"/>
    <property type="match status" value="1"/>
</dbReference>
<feature type="region of interest" description="Disordered" evidence="1">
    <location>
        <begin position="102"/>
        <end position="195"/>
    </location>
</feature>
<protein>
    <submittedName>
        <fullName evidence="3">Putative conserved secreted protein</fullName>
    </submittedName>
</protein>